<comment type="caution">
    <text evidence="7">The sequence shown here is derived from an EMBL/GenBank/DDBJ whole genome shotgun (WGS) entry which is preliminary data.</text>
</comment>
<keyword evidence="3" id="KW-0274">FAD</keyword>
<keyword evidence="8" id="KW-1185">Reference proteome</keyword>
<evidence type="ECO:0000256" key="2">
    <source>
        <dbReference type="ARBA" id="ARBA00022630"/>
    </source>
</evidence>
<proteinExistence type="predicted"/>
<dbReference type="Pfam" id="PF01494">
    <property type="entry name" value="FAD_binding_3"/>
    <property type="match status" value="2"/>
</dbReference>
<dbReference type="PANTHER" id="PTHR13789:SF318">
    <property type="entry name" value="GERANYLGERANYL DIPHOSPHATE REDUCTASE"/>
    <property type="match status" value="1"/>
</dbReference>
<evidence type="ECO:0000256" key="5">
    <source>
        <dbReference type="ARBA" id="ARBA00023033"/>
    </source>
</evidence>
<dbReference type="GO" id="GO:0071949">
    <property type="term" value="F:FAD binding"/>
    <property type="evidence" value="ECO:0007669"/>
    <property type="project" value="InterPro"/>
</dbReference>
<dbReference type="EMBL" id="MWIH01000002">
    <property type="protein sequence ID" value="OQO94627.1"/>
    <property type="molecule type" value="Genomic_DNA"/>
</dbReference>
<dbReference type="PANTHER" id="PTHR13789">
    <property type="entry name" value="MONOOXYGENASE"/>
    <property type="match status" value="1"/>
</dbReference>
<dbReference type="SUPFAM" id="SSF51905">
    <property type="entry name" value="FAD/NAD(P)-binding domain"/>
    <property type="match status" value="1"/>
</dbReference>
<evidence type="ECO:0000256" key="4">
    <source>
        <dbReference type="ARBA" id="ARBA00023002"/>
    </source>
</evidence>
<evidence type="ECO:0000256" key="1">
    <source>
        <dbReference type="ARBA" id="ARBA00001974"/>
    </source>
</evidence>
<dbReference type="PRINTS" id="PR00420">
    <property type="entry name" value="RNGMNOXGNASE"/>
</dbReference>
<dbReference type="AlphaFoldDB" id="A0A1V9ABX1"/>
<dbReference type="GO" id="GO:0004497">
    <property type="term" value="F:monooxygenase activity"/>
    <property type="evidence" value="ECO:0007669"/>
    <property type="project" value="UniProtKB-KW"/>
</dbReference>
<dbReference type="InterPro" id="IPR036188">
    <property type="entry name" value="FAD/NAD-bd_sf"/>
</dbReference>
<dbReference type="InterPro" id="IPR050493">
    <property type="entry name" value="FAD-dep_Monooxygenase_BioMet"/>
</dbReference>
<reference evidence="7 8" key="1">
    <citation type="submission" date="2017-02" db="EMBL/GenBank/DDBJ databases">
        <title>Draft genome of Saccharomonospora sp. 154.</title>
        <authorList>
            <person name="Alonso-Carmona G.S."/>
            <person name="De La Haba R."/>
            <person name="Vera-Gargallo B."/>
            <person name="Sandoval-Trujillo A.H."/>
            <person name="Ramirez-Duran N."/>
            <person name="Ventosa A."/>
        </authorList>
    </citation>
    <scope>NUCLEOTIDE SEQUENCE [LARGE SCALE GENOMIC DNA]</scope>
    <source>
        <strain evidence="7 8">LRS4.154</strain>
    </source>
</reference>
<sequence>MGCMEADILGGGIGGLATAAGLTRAGWRVRVHERAAGLSRDGTGLGIWPKAMAALDRLGLGDRLRELGSPQRPGTIRRWDGRRLATVDTDRLRRRTGEGVSVVARPDLLGLLFAALPDGTVRFGTPAPRPGECDAQVVIGADGAHSATRRELFGRAATLRTTGLTVWRGVVDLDVSEAGEVWGPGAKFGFTPLAPGRTNLYAVLPTPAWSRDPGADAALLEKRFGDWPEPVPGVLRQADVANLLRHELHYLGPALPSYVRGTTALLGDAAHAMTPDLGQGACQALLDGLVLSRCLAPATNDTEVRAALREYDRLRRRPTQRIALAARWLGRVSVARRGTPLRDAVIRAASAVA</sequence>
<keyword evidence="4" id="KW-0560">Oxidoreductase</keyword>
<keyword evidence="5" id="KW-0503">Monooxygenase</keyword>
<evidence type="ECO:0000256" key="3">
    <source>
        <dbReference type="ARBA" id="ARBA00022827"/>
    </source>
</evidence>
<evidence type="ECO:0000259" key="6">
    <source>
        <dbReference type="Pfam" id="PF01494"/>
    </source>
</evidence>
<feature type="domain" description="FAD-binding" evidence="6">
    <location>
        <begin position="133"/>
        <end position="322"/>
    </location>
</feature>
<keyword evidence="2" id="KW-0285">Flavoprotein</keyword>
<evidence type="ECO:0000313" key="7">
    <source>
        <dbReference type="EMBL" id="OQO94627.1"/>
    </source>
</evidence>
<organism evidence="7 8">
    <name type="scientific">Saccharomonospora piscinae</name>
    <dbReference type="NCBI Taxonomy" id="687388"/>
    <lineage>
        <taxon>Bacteria</taxon>
        <taxon>Bacillati</taxon>
        <taxon>Actinomycetota</taxon>
        <taxon>Actinomycetes</taxon>
        <taxon>Pseudonocardiales</taxon>
        <taxon>Pseudonocardiaceae</taxon>
        <taxon>Saccharomonospora</taxon>
    </lineage>
</organism>
<dbReference type="Gene3D" id="3.50.50.60">
    <property type="entry name" value="FAD/NAD(P)-binding domain"/>
    <property type="match status" value="1"/>
</dbReference>
<dbReference type="Proteomes" id="UP000192591">
    <property type="component" value="Unassembled WGS sequence"/>
</dbReference>
<name>A0A1V9ABX1_SACPI</name>
<accession>A0A1V9ABX1</accession>
<protein>
    <submittedName>
        <fullName evidence="7">2-polyprenyl-6-methoxyphenol hydroxylase</fullName>
    </submittedName>
</protein>
<gene>
    <name evidence="7" type="ORF">B1813_00490</name>
</gene>
<evidence type="ECO:0000313" key="8">
    <source>
        <dbReference type="Proteomes" id="UP000192591"/>
    </source>
</evidence>
<dbReference type="STRING" id="1962155.B1813_00490"/>
<feature type="domain" description="FAD-binding" evidence="6">
    <location>
        <begin position="8"/>
        <end position="114"/>
    </location>
</feature>
<dbReference type="InterPro" id="IPR002938">
    <property type="entry name" value="FAD-bd"/>
</dbReference>
<comment type="cofactor">
    <cofactor evidence="1">
        <name>FAD</name>
        <dbReference type="ChEBI" id="CHEBI:57692"/>
    </cofactor>
</comment>